<protein>
    <submittedName>
        <fullName evidence="1">Unnamed protein product</fullName>
    </submittedName>
</protein>
<dbReference type="AlphaFoldDB" id="A0A9W6Y4Z2"/>
<dbReference type="Proteomes" id="UP001165121">
    <property type="component" value="Unassembled WGS sequence"/>
</dbReference>
<dbReference type="OrthoDB" id="112260at2759"/>
<dbReference type="EMBL" id="BSXT01003876">
    <property type="protein sequence ID" value="GMF55933.1"/>
    <property type="molecule type" value="Genomic_DNA"/>
</dbReference>
<sequence length="201" mass="22161">MGAFDATANASFYSRHVFRLPSTLAVTTGHFDSSDDSGMATPKVFSLVSLFLLVAVTLMQARATDLWLYDHNDYDKHKTFKKFNFGTSQRCHSLVNCFNDKASSASWINAPDAAWFVFYDGEECSGPHYILRSTPSGETKFALGEIDNKVSSFMIWEYGTVALNGFVDICEAAVLRSANTTTNSPQLVEPAVASNATINFY</sequence>
<accession>A0A9W6Y4Z2</accession>
<reference evidence="1" key="1">
    <citation type="submission" date="2023-04" db="EMBL/GenBank/DDBJ databases">
        <title>Phytophthora fragariaefolia NBRC 109709.</title>
        <authorList>
            <person name="Ichikawa N."/>
            <person name="Sato H."/>
            <person name="Tonouchi N."/>
        </authorList>
    </citation>
    <scope>NUCLEOTIDE SEQUENCE</scope>
    <source>
        <strain evidence="1">NBRC 109709</strain>
    </source>
</reference>
<dbReference type="Gene3D" id="2.60.20.10">
    <property type="entry name" value="Crystallins"/>
    <property type="match status" value="1"/>
</dbReference>
<comment type="caution">
    <text evidence="1">The sequence shown here is derived from an EMBL/GenBank/DDBJ whole genome shotgun (WGS) entry which is preliminary data.</text>
</comment>
<keyword evidence="2" id="KW-1185">Reference proteome</keyword>
<evidence type="ECO:0000313" key="1">
    <source>
        <dbReference type="EMBL" id="GMF55933.1"/>
    </source>
</evidence>
<organism evidence="1 2">
    <name type="scientific">Phytophthora fragariaefolia</name>
    <dbReference type="NCBI Taxonomy" id="1490495"/>
    <lineage>
        <taxon>Eukaryota</taxon>
        <taxon>Sar</taxon>
        <taxon>Stramenopiles</taxon>
        <taxon>Oomycota</taxon>
        <taxon>Peronosporomycetes</taxon>
        <taxon>Peronosporales</taxon>
        <taxon>Peronosporaceae</taxon>
        <taxon>Phytophthora</taxon>
    </lineage>
</organism>
<gene>
    <name evidence="1" type="ORF">Pfra01_002363900</name>
</gene>
<proteinExistence type="predicted"/>
<name>A0A9W6Y4Z2_9STRA</name>
<evidence type="ECO:0000313" key="2">
    <source>
        <dbReference type="Proteomes" id="UP001165121"/>
    </source>
</evidence>